<reference evidence="1 2" key="1">
    <citation type="journal article" date="2013" name="Genome Announc.">
        <title>Draft Genome Sequence of Arcticibacter svalbardensis Strain MN12-7T, a Member of the Family Sphingobacteriaceae Isolated from an Arctic Soil Sample.</title>
        <authorList>
            <person name="Shivaji S."/>
            <person name="Ara S."/>
            <person name="Prasad S."/>
            <person name="Manasa B.P."/>
            <person name="Begum Z."/>
            <person name="Singh A."/>
            <person name="Kumar Pinnaka A."/>
        </authorList>
    </citation>
    <scope>NUCLEOTIDE SEQUENCE [LARGE SCALE GENOMIC DNA]</scope>
    <source>
        <strain evidence="1 2">MN12-7</strain>
    </source>
</reference>
<dbReference type="Gene3D" id="2.60.120.260">
    <property type="entry name" value="Galactose-binding domain-like"/>
    <property type="match status" value="1"/>
</dbReference>
<accession>R9GQT9</accession>
<sequence>MLSNAKQKFKVQTTDAGIVVTLKGNAPDSIASVIVLNLNDMPHAVMPTELTENNAGILELTAERAQFKNLDAQGAEYQSDKNCIAMWTSEKAMVYWTFTVKTLGKFKATTEVAGLKPSMFNVSVDNQKNSIDIPASGNYGKFVPLELGTFSFDKAGVYTLMFTPDLDKWAPINMRGVVLSPVK</sequence>
<evidence type="ECO:0000313" key="1">
    <source>
        <dbReference type="EMBL" id="EOR93920.1"/>
    </source>
</evidence>
<proteinExistence type="predicted"/>
<dbReference type="STRING" id="1150600.ADIARSV_2913"/>
<dbReference type="EC" id="3.2.1.51" evidence="1"/>
<organism evidence="1 2">
    <name type="scientific">Arcticibacter svalbardensis MN12-7</name>
    <dbReference type="NCBI Taxonomy" id="1150600"/>
    <lineage>
        <taxon>Bacteria</taxon>
        <taxon>Pseudomonadati</taxon>
        <taxon>Bacteroidota</taxon>
        <taxon>Sphingobacteriia</taxon>
        <taxon>Sphingobacteriales</taxon>
        <taxon>Sphingobacteriaceae</taxon>
        <taxon>Arcticibacter</taxon>
    </lineage>
</organism>
<gene>
    <name evidence="1" type="ORF">ADIARSV_2913</name>
</gene>
<keyword evidence="1" id="KW-0378">Hydrolase</keyword>
<name>R9GQT9_9SPHI</name>
<keyword evidence="2" id="KW-1185">Reference proteome</keyword>
<comment type="caution">
    <text evidence="1">The sequence shown here is derived from an EMBL/GenBank/DDBJ whole genome shotgun (WGS) entry which is preliminary data.</text>
</comment>
<dbReference type="AlphaFoldDB" id="R9GQT9"/>
<keyword evidence="1" id="KW-0326">Glycosidase</keyword>
<evidence type="ECO:0000313" key="2">
    <source>
        <dbReference type="Proteomes" id="UP000014174"/>
    </source>
</evidence>
<dbReference type="EMBL" id="AQPN01000101">
    <property type="protein sequence ID" value="EOR93920.1"/>
    <property type="molecule type" value="Genomic_DNA"/>
</dbReference>
<dbReference type="GO" id="GO:0004560">
    <property type="term" value="F:alpha-L-fucosidase activity"/>
    <property type="evidence" value="ECO:0007669"/>
    <property type="project" value="UniProtKB-EC"/>
</dbReference>
<dbReference type="Proteomes" id="UP000014174">
    <property type="component" value="Unassembled WGS sequence"/>
</dbReference>
<protein>
    <submittedName>
        <fullName evidence="1">Alpha-L-fucosidase</fullName>
        <ecNumber evidence="1">3.2.1.51</ecNumber>
    </submittedName>
</protein>